<evidence type="ECO:0000313" key="13">
    <source>
        <dbReference type="Proteomes" id="UP001050691"/>
    </source>
</evidence>
<dbReference type="GO" id="GO:0006078">
    <property type="term" value="P:(1-&gt;6)-beta-D-glucan biosynthetic process"/>
    <property type="evidence" value="ECO:0007669"/>
    <property type="project" value="TreeGrafter"/>
</dbReference>
<dbReference type="PANTHER" id="PTHR31361:SF1">
    <property type="entry name" value="BETA-GLUCAN SYNTHESIS-ASSOCIATED PROTEIN KRE6-RELATED"/>
    <property type="match status" value="1"/>
</dbReference>
<evidence type="ECO:0000256" key="10">
    <source>
        <dbReference type="SAM" id="Phobius"/>
    </source>
</evidence>
<dbReference type="Pfam" id="PF03935">
    <property type="entry name" value="SKN1_KRE6_Sbg1"/>
    <property type="match status" value="1"/>
</dbReference>
<keyword evidence="3 10" id="KW-0812">Transmembrane</keyword>
<comment type="subcellular location">
    <subcellularLocation>
        <location evidence="1">Membrane</location>
        <topology evidence="1">Single-pass type II membrane protein</topology>
    </subcellularLocation>
</comment>
<proteinExistence type="inferred from homology"/>
<keyword evidence="8" id="KW-0961">Cell wall biogenesis/degradation</keyword>
<dbReference type="Gene3D" id="2.60.120.200">
    <property type="match status" value="2"/>
</dbReference>
<dbReference type="GO" id="GO:0031505">
    <property type="term" value="P:fungal-type cell wall organization"/>
    <property type="evidence" value="ECO:0007669"/>
    <property type="project" value="TreeGrafter"/>
</dbReference>
<feature type="compositionally biased region" description="Polar residues" evidence="9">
    <location>
        <begin position="64"/>
        <end position="73"/>
    </location>
</feature>
<sequence length="733" mass="79796">MATIPDPFASRPTTPNSSEGEQRSNGYSSSSITSNNGGQFSHLPPSNSSPTYPSPTNEHLRPSHVSSPLNPHSPSRPDSRGSMSRLVSEESFPLGVGPGGYPYISQRDASTNSQRGNMLLYRLASEAGAWDDEAPLPPPTSFRNRFSTGSESGLSIHSTNSDSKYPSERFLTAGKGAFLAYPYDPSQDQMSPPDADDLLHDPKAIEKSHGGSRLNVRGFANMFVLATLVIGIVCLFTLYPILNFFKNNAHNLAIDNNVQVNGTGQVPVFPNLRSLVDQDTPDNVKTRTGWDGQPYELVFSDEFNHDGRTFYPGDDPYFEAQDLWYGATEDLEWYSPDNAITANGSLQIVVEQVEDPSTNHGLLYKSAMLQSWNKFCFTTGYIEFNVSLPGQNSNVSGYWPGMWTMGNLGRPGYGASTDGMWPYSYDACDLGTFRNQTNQAGDGPPAALHTDNGRANFNFELSWLPGQRASACTCPGSEHPGPNVGVGRGAPEIDILEAEKNKLGVGGRVSQSAQFAPFSADYAYSNSTPSITVYTPNMTRENSYHGSGLQQAISYLTQIPDDNYAGAGGTFVTYGFEYWSNPNDPTDGFITWSMGGQPTYQMTAAAVPMDSVAQISQRLISREPMSIIMNLAISASFQPVVVQTLTFPAALQIDYVRIYQRTGTSNGVGCDPPGFPTSQYINDHIEAYTNPNLTFWRGDPSTGFEAGYSWPKNSLYFFGILGALPGYPSAIEV</sequence>
<feature type="domain" description="GH16" evidence="11">
    <location>
        <begin position="288"/>
        <end position="664"/>
    </location>
</feature>
<dbReference type="SUPFAM" id="SSF49899">
    <property type="entry name" value="Concanavalin A-like lectins/glucanases"/>
    <property type="match status" value="1"/>
</dbReference>
<evidence type="ECO:0000256" key="5">
    <source>
        <dbReference type="ARBA" id="ARBA00022989"/>
    </source>
</evidence>
<reference evidence="12" key="1">
    <citation type="submission" date="2021-10" db="EMBL/GenBank/DDBJ databases">
        <title>De novo Genome Assembly of Clathrus columnatus (Basidiomycota, Fungi) Using Illumina and Nanopore Sequence Data.</title>
        <authorList>
            <person name="Ogiso-Tanaka E."/>
            <person name="Itagaki H."/>
            <person name="Hosoya T."/>
            <person name="Hosaka K."/>
        </authorList>
    </citation>
    <scope>NUCLEOTIDE SEQUENCE</scope>
    <source>
        <strain evidence="12">MO-923</strain>
    </source>
</reference>
<comment type="caution">
    <text evidence="12">The sequence shown here is derived from an EMBL/GenBank/DDBJ whole genome shotgun (WGS) entry which is preliminary data.</text>
</comment>
<dbReference type="Proteomes" id="UP001050691">
    <property type="component" value="Unassembled WGS sequence"/>
</dbReference>
<feature type="compositionally biased region" description="Low complexity" evidence="9">
    <location>
        <begin position="24"/>
        <end position="57"/>
    </location>
</feature>
<dbReference type="EMBL" id="BPWL01000008">
    <property type="protein sequence ID" value="GJJ12902.1"/>
    <property type="molecule type" value="Genomic_DNA"/>
</dbReference>
<keyword evidence="7" id="KW-0325">Glycoprotein</keyword>
<evidence type="ECO:0000256" key="4">
    <source>
        <dbReference type="ARBA" id="ARBA00022968"/>
    </source>
</evidence>
<evidence type="ECO:0000256" key="1">
    <source>
        <dbReference type="ARBA" id="ARBA00004606"/>
    </source>
</evidence>
<dbReference type="GO" id="GO:0015926">
    <property type="term" value="F:glucosidase activity"/>
    <property type="evidence" value="ECO:0007669"/>
    <property type="project" value="TreeGrafter"/>
</dbReference>
<evidence type="ECO:0000256" key="2">
    <source>
        <dbReference type="ARBA" id="ARBA00010962"/>
    </source>
</evidence>
<protein>
    <recommendedName>
        <fullName evidence="11">GH16 domain-containing protein</fullName>
    </recommendedName>
</protein>
<keyword evidence="13" id="KW-1185">Reference proteome</keyword>
<keyword evidence="4" id="KW-0735">Signal-anchor</keyword>
<dbReference type="GO" id="GO:0005886">
    <property type="term" value="C:plasma membrane"/>
    <property type="evidence" value="ECO:0007669"/>
    <property type="project" value="TreeGrafter"/>
</dbReference>
<dbReference type="PROSITE" id="PS51762">
    <property type="entry name" value="GH16_2"/>
    <property type="match status" value="1"/>
</dbReference>
<evidence type="ECO:0000256" key="8">
    <source>
        <dbReference type="ARBA" id="ARBA00023316"/>
    </source>
</evidence>
<accession>A0AAV5AE40</accession>
<comment type="similarity">
    <text evidence="2">Belongs to the SKN1/KRE6 family.</text>
</comment>
<dbReference type="InterPro" id="IPR013320">
    <property type="entry name" value="ConA-like_dom_sf"/>
</dbReference>
<evidence type="ECO:0000256" key="9">
    <source>
        <dbReference type="SAM" id="MobiDB-lite"/>
    </source>
</evidence>
<dbReference type="GO" id="GO:0005789">
    <property type="term" value="C:endoplasmic reticulum membrane"/>
    <property type="evidence" value="ECO:0007669"/>
    <property type="project" value="TreeGrafter"/>
</dbReference>
<evidence type="ECO:0000256" key="3">
    <source>
        <dbReference type="ARBA" id="ARBA00022692"/>
    </source>
</evidence>
<evidence type="ECO:0000259" key="11">
    <source>
        <dbReference type="PROSITE" id="PS51762"/>
    </source>
</evidence>
<dbReference type="InterPro" id="IPR005629">
    <property type="entry name" value="Skn1/Kre6/Sbg1"/>
</dbReference>
<feature type="transmembrane region" description="Helical" evidence="10">
    <location>
        <begin position="222"/>
        <end position="242"/>
    </location>
</feature>
<organism evidence="12 13">
    <name type="scientific">Clathrus columnatus</name>
    <dbReference type="NCBI Taxonomy" id="1419009"/>
    <lineage>
        <taxon>Eukaryota</taxon>
        <taxon>Fungi</taxon>
        <taxon>Dikarya</taxon>
        <taxon>Basidiomycota</taxon>
        <taxon>Agaricomycotina</taxon>
        <taxon>Agaricomycetes</taxon>
        <taxon>Phallomycetidae</taxon>
        <taxon>Phallales</taxon>
        <taxon>Clathraceae</taxon>
        <taxon>Clathrus</taxon>
    </lineage>
</organism>
<dbReference type="InterPro" id="IPR000757">
    <property type="entry name" value="Beta-glucanase-like"/>
</dbReference>
<evidence type="ECO:0000256" key="6">
    <source>
        <dbReference type="ARBA" id="ARBA00023136"/>
    </source>
</evidence>
<dbReference type="PANTHER" id="PTHR31361">
    <property type="entry name" value="BETA-GLUCAN SYNTHESIS-ASSOCIATED PROTEIN KRE6-RELATED"/>
    <property type="match status" value="1"/>
</dbReference>
<evidence type="ECO:0000313" key="12">
    <source>
        <dbReference type="EMBL" id="GJJ12902.1"/>
    </source>
</evidence>
<keyword evidence="6 10" id="KW-0472">Membrane</keyword>
<evidence type="ECO:0000256" key="7">
    <source>
        <dbReference type="ARBA" id="ARBA00023180"/>
    </source>
</evidence>
<feature type="region of interest" description="Disordered" evidence="9">
    <location>
        <begin position="1"/>
        <end position="109"/>
    </location>
</feature>
<gene>
    <name evidence="12" type="ORF">Clacol_007148</name>
</gene>
<name>A0AAV5AE40_9AGAM</name>
<dbReference type="AlphaFoldDB" id="A0AAV5AE40"/>
<keyword evidence="5 10" id="KW-1133">Transmembrane helix</keyword>